<dbReference type="EMBL" id="DMUP01000138">
    <property type="protein sequence ID" value="HAR56337.1"/>
    <property type="molecule type" value="Genomic_DNA"/>
</dbReference>
<dbReference type="InterPro" id="IPR011991">
    <property type="entry name" value="ArsR-like_HTH"/>
</dbReference>
<dbReference type="Proteomes" id="UP000262878">
    <property type="component" value="Unassembled WGS sequence"/>
</dbReference>
<dbReference type="CDD" id="cd00090">
    <property type="entry name" value="HTH_ARSR"/>
    <property type="match status" value="1"/>
</dbReference>
<dbReference type="GO" id="GO:0003700">
    <property type="term" value="F:DNA-binding transcription factor activity"/>
    <property type="evidence" value="ECO:0007669"/>
    <property type="project" value="InterPro"/>
</dbReference>
<dbReference type="AlphaFoldDB" id="A0A348WP75"/>
<evidence type="ECO:0000256" key="2">
    <source>
        <dbReference type="ARBA" id="ARBA00023125"/>
    </source>
</evidence>
<dbReference type="SMART" id="SM00418">
    <property type="entry name" value="HTH_ARSR"/>
    <property type="match status" value="1"/>
</dbReference>
<evidence type="ECO:0000259" key="4">
    <source>
        <dbReference type="PROSITE" id="PS50987"/>
    </source>
</evidence>
<feature type="domain" description="HTH arsR-type" evidence="4">
    <location>
        <begin position="21"/>
        <end position="114"/>
    </location>
</feature>
<dbReference type="SUPFAM" id="SSF46785">
    <property type="entry name" value="Winged helix' DNA-binding domain"/>
    <property type="match status" value="1"/>
</dbReference>
<comment type="caution">
    <text evidence="5">The sequence shown here is derived from an EMBL/GenBank/DDBJ whole genome shotgun (WGS) entry which is preliminary data.</text>
</comment>
<dbReference type="Pfam" id="PF01022">
    <property type="entry name" value="HTH_5"/>
    <property type="match status" value="1"/>
</dbReference>
<name>A0A348WP75_9GAMM</name>
<evidence type="ECO:0000256" key="3">
    <source>
        <dbReference type="ARBA" id="ARBA00023163"/>
    </source>
</evidence>
<gene>
    <name evidence="5" type="ORF">DCR58_06065</name>
</gene>
<dbReference type="Gene3D" id="1.10.10.10">
    <property type="entry name" value="Winged helix-like DNA-binding domain superfamily/Winged helix DNA-binding domain"/>
    <property type="match status" value="1"/>
</dbReference>
<dbReference type="NCBIfam" id="NF033788">
    <property type="entry name" value="HTH_metalloreg"/>
    <property type="match status" value="1"/>
</dbReference>
<dbReference type="PRINTS" id="PR00778">
    <property type="entry name" value="HTHARSR"/>
</dbReference>
<evidence type="ECO:0000313" key="5">
    <source>
        <dbReference type="EMBL" id="HAR56337.1"/>
    </source>
</evidence>
<dbReference type="InterPro" id="IPR051011">
    <property type="entry name" value="Metal_resp_trans_reg"/>
</dbReference>
<dbReference type="InterPro" id="IPR036388">
    <property type="entry name" value="WH-like_DNA-bd_sf"/>
</dbReference>
<accession>A0A348WP75</accession>
<organism evidence="5 6">
    <name type="scientific">Idiomarina baltica</name>
    <dbReference type="NCBI Taxonomy" id="190892"/>
    <lineage>
        <taxon>Bacteria</taxon>
        <taxon>Pseudomonadati</taxon>
        <taxon>Pseudomonadota</taxon>
        <taxon>Gammaproteobacteria</taxon>
        <taxon>Alteromonadales</taxon>
        <taxon>Idiomarinaceae</taxon>
        <taxon>Idiomarina</taxon>
    </lineage>
</organism>
<keyword evidence="1" id="KW-0805">Transcription regulation</keyword>
<dbReference type="PANTHER" id="PTHR43132:SF2">
    <property type="entry name" value="ARSENICAL RESISTANCE OPERON REPRESSOR ARSR-RELATED"/>
    <property type="match status" value="1"/>
</dbReference>
<proteinExistence type="predicted"/>
<evidence type="ECO:0000256" key="1">
    <source>
        <dbReference type="ARBA" id="ARBA00023015"/>
    </source>
</evidence>
<dbReference type="GO" id="GO:0003677">
    <property type="term" value="F:DNA binding"/>
    <property type="evidence" value="ECO:0007669"/>
    <property type="project" value="UniProtKB-KW"/>
</dbReference>
<reference evidence="5 6" key="1">
    <citation type="journal article" date="2018" name="Nat. Biotechnol.">
        <title>A standardized bacterial taxonomy based on genome phylogeny substantially revises the tree of life.</title>
        <authorList>
            <person name="Parks D.H."/>
            <person name="Chuvochina M."/>
            <person name="Waite D.W."/>
            <person name="Rinke C."/>
            <person name="Skarshewski A."/>
            <person name="Chaumeil P.A."/>
            <person name="Hugenholtz P."/>
        </authorList>
    </citation>
    <scope>NUCLEOTIDE SEQUENCE [LARGE SCALE GENOMIC DNA]</scope>
    <source>
        <strain evidence="5">UBA9360</strain>
    </source>
</reference>
<keyword evidence="3" id="KW-0804">Transcription</keyword>
<evidence type="ECO:0000313" key="6">
    <source>
        <dbReference type="Proteomes" id="UP000262878"/>
    </source>
</evidence>
<keyword evidence="2" id="KW-0238">DNA-binding</keyword>
<dbReference type="InterPro" id="IPR001845">
    <property type="entry name" value="HTH_ArsR_DNA-bd_dom"/>
</dbReference>
<dbReference type="InterPro" id="IPR036390">
    <property type="entry name" value="WH_DNA-bd_sf"/>
</dbReference>
<dbReference type="PROSITE" id="PS50987">
    <property type="entry name" value="HTH_ARSR_2"/>
    <property type="match status" value="1"/>
</dbReference>
<dbReference type="PANTHER" id="PTHR43132">
    <property type="entry name" value="ARSENICAL RESISTANCE OPERON REPRESSOR ARSR-RELATED"/>
    <property type="match status" value="1"/>
</dbReference>
<protein>
    <submittedName>
        <fullName evidence="5">Transcriptional regulator</fullName>
    </submittedName>
</protein>
<sequence length="115" mass="13380">MFAIIERVHPDGIKVMNPETLKTSSQEAAKVMQLLSHPDRLLILCLLSEKEYSVGEIEKQLDIHQPMLSQHLNRLRQQSLVATRREGKYIYYQLCDGNTKTIMELLYRLYCPTDS</sequence>
<dbReference type="STRING" id="314276.OS145_04573"/>